<feature type="compositionally biased region" description="Polar residues" evidence="1">
    <location>
        <begin position="1"/>
        <end position="11"/>
    </location>
</feature>
<keyword evidence="3" id="KW-1185">Reference proteome</keyword>
<sequence length="459" mass="50481">MGLSNLANKNLQRVPPRPPSPTEPRITLQSTIDKMPEVSAEVKGQIMTTWIELLDKDPSTAAAAWCDLNEELIANGDEDKLGPTLMLVNTGQHNFEILSCLARAPTHAEIRGASATASILGTGKFIAILGTRGPKPDDEDKWLIALVDPEDTFKLRSHKLSTWDSIPDPEATDTRDSNKGLEATDETTTEYYPILPLIGKDVCQLVHDGLCYDKPTEETDKWNPFVTAQKLKPYLDDINFPDDTTKQKVHSILLGLTTASSNQKECGAIKFDLKPRATVDPPLHELMVPLINSILPPQATSHFRTIHLGPLALHRSTMPQPQIPRAPQRGTMPRHTIPRAPQRGTMPRHTIPRAPQRGTMPRAYLALQTSTMPRSQLVALQTSTMPPAPPWGSTHSMRTETNTTSSSLNRSRKTSSGIPLSVSVPPLQLAPLSNRQQNSFDCLTTVGLMRLTPTKSARS</sequence>
<evidence type="ECO:0000256" key="1">
    <source>
        <dbReference type="SAM" id="MobiDB-lite"/>
    </source>
</evidence>
<dbReference type="Proteomes" id="UP001153069">
    <property type="component" value="Unassembled WGS sequence"/>
</dbReference>
<feature type="region of interest" description="Disordered" evidence="1">
    <location>
        <begin position="1"/>
        <end position="25"/>
    </location>
</feature>
<accession>A0A9N8DS31</accession>
<feature type="region of interest" description="Disordered" evidence="1">
    <location>
        <begin position="386"/>
        <end position="422"/>
    </location>
</feature>
<organism evidence="2 3">
    <name type="scientific">Seminavis robusta</name>
    <dbReference type="NCBI Taxonomy" id="568900"/>
    <lineage>
        <taxon>Eukaryota</taxon>
        <taxon>Sar</taxon>
        <taxon>Stramenopiles</taxon>
        <taxon>Ochrophyta</taxon>
        <taxon>Bacillariophyta</taxon>
        <taxon>Bacillariophyceae</taxon>
        <taxon>Bacillariophycidae</taxon>
        <taxon>Naviculales</taxon>
        <taxon>Naviculaceae</taxon>
        <taxon>Seminavis</taxon>
    </lineage>
</organism>
<evidence type="ECO:0000313" key="2">
    <source>
        <dbReference type="EMBL" id="CAB9505700.1"/>
    </source>
</evidence>
<name>A0A9N8DS31_9STRA</name>
<dbReference type="AlphaFoldDB" id="A0A9N8DS31"/>
<feature type="region of interest" description="Disordered" evidence="1">
    <location>
        <begin position="164"/>
        <end position="184"/>
    </location>
</feature>
<evidence type="ECO:0000313" key="3">
    <source>
        <dbReference type="Proteomes" id="UP001153069"/>
    </source>
</evidence>
<dbReference type="EMBL" id="CAICTM010000239">
    <property type="protein sequence ID" value="CAB9505700.1"/>
    <property type="molecule type" value="Genomic_DNA"/>
</dbReference>
<protein>
    <submittedName>
        <fullName evidence="2">Uncharacterized protein</fullName>
    </submittedName>
</protein>
<feature type="region of interest" description="Disordered" evidence="1">
    <location>
        <begin position="316"/>
        <end position="356"/>
    </location>
</feature>
<proteinExistence type="predicted"/>
<feature type="compositionally biased region" description="Low complexity" evidence="1">
    <location>
        <begin position="399"/>
        <end position="409"/>
    </location>
</feature>
<gene>
    <name evidence="2" type="ORF">SEMRO_240_G096130.1</name>
</gene>
<reference evidence="2" key="1">
    <citation type="submission" date="2020-06" db="EMBL/GenBank/DDBJ databases">
        <authorList>
            <consortium name="Plant Systems Biology data submission"/>
        </authorList>
    </citation>
    <scope>NUCLEOTIDE SEQUENCE</scope>
    <source>
        <strain evidence="2">D6</strain>
    </source>
</reference>
<comment type="caution">
    <text evidence="2">The sequence shown here is derived from an EMBL/GenBank/DDBJ whole genome shotgun (WGS) entry which is preliminary data.</text>
</comment>